<dbReference type="InterPro" id="IPR002881">
    <property type="entry name" value="DUF58"/>
</dbReference>
<evidence type="ECO:0000256" key="1">
    <source>
        <dbReference type="SAM" id="Phobius"/>
    </source>
</evidence>
<sequence length="466" mass="49286">MASSFTKKNTPPSVGRGTSHLTRRGWGLLFSALFCVIVGYGAGLMELLYAACFLGVLPFASLILVRMRRRRLSVTRTFAPKVASAGAPVLVEIELRNLSAGASSPASWADHIPWYPGTAGPGFLPVLSGALPGYANPAAATRVRYTLRPGTRGVFPIGPLAIEYGDPFGLAAGSASLGGVQQLSVVPAVVPFGTDGPSIVSGDGSARLVQRRSSGSDDDLITREYRSGDALRRVHWRASARHGELMVRQEEQHTFPEARVLIDTREDGYGDAWADLGGEESGSGSFEWAVRMVASLGVHLHAAGFQVHLLETASAQIAPLGETNQGQGQELEFLLSLAAIRRSEEHGRHFGGITSASTSAPTSAFTRPPAAIPTSMPDIAPRAEGAAGPIFAVVAEPSDDTLRWIVAQRRTHELGVAFVVGRRATLAFETLAESGWVCVPVRETDDPALVWASISRFAGQSGGGAR</sequence>
<dbReference type="Proteomes" id="UP000237983">
    <property type="component" value="Unassembled WGS sequence"/>
</dbReference>
<dbReference type="EMBL" id="PVTL01000001">
    <property type="protein sequence ID" value="PRY69896.1"/>
    <property type="molecule type" value="Genomic_DNA"/>
</dbReference>
<keyword evidence="1" id="KW-0472">Membrane</keyword>
<protein>
    <submittedName>
        <fullName evidence="3">Uncharacterized protein (DUF58 family)</fullName>
    </submittedName>
</protein>
<keyword evidence="4" id="KW-1185">Reference proteome</keyword>
<comment type="caution">
    <text evidence="3">The sequence shown here is derived from an EMBL/GenBank/DDBJ whole genome shotgun (WGS) entry which is preliminary data.</text>
</comment>
<keyword evidence="1" id="KW-1133">Transmembrane helix</keyword>
<accession>A0A2T0VI30</accession>
<dbReference type="RefSeq" id="WP_146134278.1">
    <property type="nucleotide sequence ID" value="NZ_PVTL01000001.1"/>
</dbReference>
<evidence type="ECO:0000313" key="3">
    <source>
        <dbReference type="EMBL" id="PRY69896.1"/>
    </source>
</evidence>
<dbReference type="PANTHER" id="PTHR34351:SF1">
    <property type="entry name" value="SLR1927 PROTEIN"/>
    <property type="match status" value="1"/>
</dbReference>
<name>A0A2T0VI30_9MICO</name>
<feature type="transmembrane region" description="Helical" evidence="1">
    <location>
        <begin position="21"/>
        <end position="41"/>
    </location>
</feature>
<organism evidence="3 4">
    <name type="scientific">Glaciihabitans tibetensis</name>
    <dbReference type="NCBI Taxonomy" id="1266600"/>
    <lineage>
        <taxon>Bacteria</taxon>
        <taxon>Bacillati</taxon>
        <taxon>Actinomycetota</taxon>
        <taxon>Actinomycetes</taxon>
        <taxon>Micrococcales</taxon>
        <taxon>Microbacteriaceae</taxon>
        <taxon>Glaciihabitans</taxon>
    </lineage>
</organism>
<reference evidence="3 4" key="1">
    <citation type="submission" date="2018-03" db="EMBL/GenBank/DDBJ databases">
        <title>Genomic Encyclopedia of Type Strains, Phase III (KMG-III): the genomes of soil and plant-associated and newly described type strains.</title>
        <authorList>
            <person name="Whitman W."/>
        </authorList>
    </citation>
    <scope>NUCLEOTIDE SEQUENCE [LARGE SCALE GENOMIC DNA]</scope>
    <source>
        <strain evidence="3 4">CGMCC 1.12484</strain>
    </source>
</reference>
<gene>
    <name evidence="3" type="ORF">B0I08_10118</name>
</gene>
<proteinExistence type="predicted"/>
<feature type="domain" description="DUF58" evidence="2">
    <location>
        <begin position="222"/>
        <end position="264"/>
    </location>
</feature>
<evidence type="ECO:0000313" key="4">
    <source>
        <dbReference type="Proteomes" id="UP000237983"/>
    </source>
</evidence>
<dbReference type="AlphaFoldDB" id="A0A2T0VI30"/>
<dbReference type="OrthoDB" id="9812729at2"/>
<feature type="transmembrane region" description="Helical" evidence="1">
    <location>
        <begin position="47"/>
        <end position="65"/>
    </location>
</feature>
<evidence type="ECO:0000259" key="2">
    <source>
        <dbReference type="Pfam" id="PF01882"/>
    </source>
</evidence>
<keyword evidence="1" id="KW-0812">Transmembrane</keyword>
<dbReference type="PANTHER" id="PTHR34351">
    <property type="entry name" value="SLR1927 PROTEIN-RELATED"/>
    <property type="match status" value="1"/>
</dbReference>
<dbReference type="Pfam" id="PF01882">
    <property type="entry name" value="DUF58"/>
    <property type="match status" value="1"/>
</dbReference>